<dbReference type="GO" id="GO:0022857">
    <property type="term" value="F:transmembrane transporter activity"/>
    <property type="evidence" value="ECO:0007669"/>
    <property type="project" value="UniProtKB-UniRule"/>
</dbReference>
<dbReference type="InterPro" id="IPR007387">
    <property type="entry name" value="TRAP_DctQ"/>
</dbReference>
<dbReference type="PANTHER" id="PTHR35011">
    <property type="entry name" value="2,3-DIKETO-L-GULONATE TRAP TRANSPORTER SMALL PERMEASE PROTEIN YIAM"/>
    <property type="match status" value="1"/>
</dbReference>
<keyword evidence="6 9" id="KW-1133">Transmembrane helix</keyword>
<accession>A0A975YLI2</accession>
<evidence type="ECO:0000256" key="9">
    <source>
        <dbReference type="RuleBase" id="RU369079"/>
    </source>
</evidence>
<dbReference type="InterPro" id="IPR055348">
    <property type="entry name" value="DctQ"/>
</dbReference>
<evidence type="ECO:0000256" key="1">
    <source>
        <dbReference type="ARBA" id="ARBA00004429"/>
    </source>
</evidence>
<feature type="transmembrane region" description="Helical" evidence="9">
    <location>
        <begin position="44"/>
        <end position="66"/>
    </location>
</feature>
<feature type="transmembrane region" description="Helical" evidence="9">
    <location>
        <begin position="12"/>
        <end position="32"/>
    </location>
</feature>
<evidence type="ECO:0000259" key="10">
    <source>
        <dbReference type="Pfam" id="PF04290"/>
    </source>
</evidence>
<feature type="transmembrane region" description="Helical" evidence="9">
    <location>
        <begin position="130"/>
        <end position="154"/>
    </location>
</feature>
<dbReference type="AlphaFoldDB" id="A0A975YLI2"/>
<keyword evidence="5 9" id="KW-0812">Transmembrane</keyword>
<dbReference type="Pfam" id="PF04290">
    <property type="entry name" value="DctQ"/>
    <property type="match status" value="1"/>
</dbReference>
<dbReference type="GO" id="GO:0005886">
    <property type="term" value="C:plasma membrane"/>
    <property type="evidence" value="ECO:0007669"/>
    <property type="project" value="UniProtKB-SubCell"/>
</dbReference>
<evidence type="ECO:0000313" key="11">
    <source>
        <dbReference type="EMBL" id="QXO15451.1"/>
    </source>
</evidence>
<feature type="transmembrane region" description="Helical" evidence="9">
    <location>
        <begin position="87"/>
        <end position="110"/>
    </location>
</feature>
<evidence type="ECO:0000256" key="6">
    <source>
        <dbReference type="ARBA" id="ARBA00022989"/>
    </source>
</evidence>
<proteinExistence type="inferred from homology"/>
<reference evidence="11" key="1">
    <citation type="submission" date="2021-06" db="EMBL/GenBank/DDBJ databases">
        <title>Vibrio nov. sp., novel gut bacterium isolated from Yellow Sea oyster.</title>
        <authorList>
            <person name="Muhammad N."/>
            <person name="Nguyen T.H."/>
            <person name="Lee Y.-J."/>
            <person name="Ko J."/>
            <person name="Kim S.-G."/>
        </authorList>
    </citation>
    <scope>NUCLEOTIDE SEQUENCE</scope>
    <source>
        <strain evidence="11">OG9-811</strain>
    </source>
</reference>
<protein>
    <recommendedName>
        <fullName evidence="9">TRAP transporter small permease protein</fullName>
    </recommendedName>
</protein>
<comment type="similarity">
    <text evidence="8 9">Belongs to the TRAP transporter small permease family.</text>
</comment>
<evidence type="ECO:0000256" key="3">
    <source>
        <dbReference type="ARBA" id="ARBA00022475"/>
    </source>
</evidence>
<gene>
    <name evidence="11" type="ORF">KNV97_03215</name>
</gene>
<comment type="subcellular location">
    <subcellularLocation>
        <location evidence="1 9">Cell inner membrane</location>
        <topology evidence="1 9">Multi-pass membrane protein</topology>
    </subcellularLocation>
</comment>
<dbReference type="KEGG" id="vos:KNV97_03215"/>
<keyword evidence="7 9" id="KW-0472">Membrane</keyword>
<keyword evidence="12" id="KW-1185">Reference proteome</keyword>
<sequence length="169" mass="18833">MKTLIRLSHALNRLCGGMAIALILYMFVHIIVEIGLRFFGMSTFVLDEFVGYAVAASTFFALGYSLERDGLIRVNVVLDRIAESKRWILDLFASLLASAFFLWVGYYWWLTVARSFVRGTTSQSLAETPLWIPQGMVLIGMGMLCLTLIVRIAALICYQQAPKPAAQGA</sequence>
<evidence type="ECO:0000256" key="2">
    <source>
        <dbReference type="ARBA" id="ARBA00022448"/>
    </source>
</evidence>
<evidence type="ECO:0000313" key="12">
    <source>
        <dbReference type="Proteomes" id="UP000694232"/>
    </source>
</evidence>
<evidence type="ECO:0000256" key="7">
    <source>
        <dbReference type="ARBA" id="ARBA00023136"/>
    </source>
</evidence>
<comment type="function">
    <text evidence="9">Part of the tripartite ATP-independent periplasmic (TRAP) transport system.</text>
</comment>
<evidence type="ECO:0000256" key="5">
    <source>
        <dbReference type="ARBA" id="ARBA00022692"/>
    </source>
</evidence>
<keyword evidence="4 9" id="KW-0997">Cell inner membrane</keyword>
<feature type="domain" description="Tripartite ATP-independent periplasmic transporters DctQ component" evidence="10">
    <location>
        <begin position="26"/>
        <end position="156"/>
    </location>
</feature>
<evidence type="ECO:0000256" key="4">
    <source>
        <dbReference type="ARBA" id="ARBA00022519"/>
    </source>
</evidence>
<dbReference type="GO" id="GO:0015740">
    <property type="term" value="P:C4-dicarboxylate transport"/>
    <property type="evidence" value="ECO:0007669"/>
    <property type="project" value="TreeGrafter"/>
</dbReference>
<name>A0A975YLI2_9VIBR</name>
<keyword evidence="2 9" id="KW-0813">Transport</keyword>
<keyword evidence="3" id="KW-1003">Cell membrane</keyword>
<dbReference type="PANTHER" id="PTHR35011:SF10">
    <property type="entry name" value="TRAP TRANSPORTER SMALL PERMEASE PROTEIN"/>
    <property type="match status" value="1"/>
</dbReference>
<organism evidence="11 12">
    <name type="scientific">Vibrio ostreae</name>
    <dbReference type="NCBI Taxonomy" id="2841925"/>
    <lineage>
        <taxon>Bacteria</taxon>
        <taxon>Pseudomonadati</taxon>
        <taxon>Pseudomonadota</taxon>
        <taxon>Gammaproteobacteria</taxon>
        <taxon>Vibrionales</taxon>
        <taxon>Vibrionaceae</taxon>
        <taxon>Vibrio</taxon>
    </lineage>
</organism>
<dbReference type="RefSeq" id="WP_136483864.1">
    <property type="nucleotide sequence ID" value="NZ_CP076642.1"/>
</dbReference>
<evidence type="ECO:0000256" key="8">
    <source>
        <dbReference type="ARBA" id="ARBA00038436"/>
    </source>
</evidence>
<dbReference type="Proteomes" id="UP000694232">
    <property type="component" value="Chromosome 2"/>
</dbReference>
<comment type="subunit">
    <text evidence="9">The complex comprises the extracytoplasmic solute receptor protein and the two transmembrane proteins.</text>
</comment>
<dbReference type="EMBL" id="CP076642">
    <property type="protein sequence ID" value="QXO15451.1"/>
    <property type="molecule type" value="Genomic_DNA"/>
</dbReference>